<dbReference type="Pfam" id="PF01041">
    <property type="entry name" value="DegT_DnrJ_EryC1"/>
    <property type="match status" value="1"/>
</dbReference>
<keyword evidence="5" id="KW-1185">Reference proteome</keyword>
<dbReference type="eggNOG" id="COG0399">
    <property type="taxonomic scope" value="Bacteria"/>
</dbReference>
<dbReference type="InterPro" id="IPR000653">
    <property type="entry name" value="DegT/StrS_aminotransferase"/>
</dbReference>
<keyword evidence="4" id="KW-0032">Aminotransferase</keyword>
<dbReference type="GO" id="GO:0000271">
    <property type="term" value="P:polysaccharide biosynthetic process"/>
    <property type="evidence" value="ECO:0007669"/>
    <property type="project" value="TreeGrafter"/>
</dbReference>
<sequence>MNIPFIDLKTQFTRLEPEIRKRLDAVLEHGRFIMGPEVAELEKALAAFVGTKHAVSCASGTEALLMPLMAWGIGPGDAVFTTPFTFIATAEVIALLGATPVFVDIDPATYNLDPAKLALAAAAVKAQDPTIYPLPQAALDNKLTPRAVIPVDLFGLPCDADALATIAAENDLLILEDAAQGFGGVYKGRKAGSLGTAGATSFFPAKPLGCFGDGGAVFTDDDTLAGLLESIRVHGKGSAKYDNVRVGLNARLDTMQAAVLLAKLPAFPAELDARDAVAARYAENLSGLPDLTLPTIPNGCRSAWAQYTLASPRRDAIIAALREEGIPSMIYYPKSLHEQTAFVGLGYAPQDFPASPAASANVFSLPMHPYLDAATQDRICAALAKAVR</sequence>
<evidence type="ECO:0000313" key="5">
    <source>
        <dbReference type="Proteomes" id="UP000006250"/>
    </source>
</evidence>
<evidence type="ECO:0000256" key="2">
    <source>
        <dbReference type="PIRSR" id="PIRSR000390-2"/>
    </source>
</evidence>
<dbReference type="STRING" id="596151.DesfrDRAFT_2466"/>
<feature type="modified residue" description="N6-(pyridoxal phosphate)lysine" evidence="2">
    <location>
        <position position="206"/>
    </location>
</feature>
<dbReference type="InterPro" id="IPR015422">
    <property type="entry name" value="PyrdxlP-dep_Trfase_small"/>
</dbReference>
<dbReference type="InterPro" id="IPR015421">
    <property type="entry name" value="PyrdxlP-dep_Trfase_major"/>
</dbReference>
<gene>
    <name evidence="4" type="ORF">DesfrDRAFT_2466</name>
</gene>
<dbReference type="SUPFAM" id="SSF53383">
    <property type="entry name" value="PLP-dependent transferases"/>
    <property type="match status" value="1"/>
</dbReference>
<comment type="similarity">
    <text evidence="3">Belongs to the DegT/DnrJ/EryC1 family.</text>
</comment>
<dbReference type="PANTHER" id="PTHR30244:SF42">
    <property type="entry name" value="UDP-2-ACETAMIDO-2-DEOXY-3-OXO-D-GLUCURONATE AMINOTRANSFERASE"/>
    <property type="match status" value="1"/>
</dbReference>
<reference evidence="4 5" key="1">
    <citation type="submission" date="2010-08" db="EMBL/GenBank/DDBJ databases">
        <title>The draft genome of Desulfovibrio fructosovorans JJ.</title>
        <authorList>
            <consortium name="US DOE Joint Genome Institute (JGI-PGF)"/>
            <person name="Lucas S."/>
            <person name="Copeland A."/>
            <person name="Lapidus A."/>
            <person name="Cheng J.-F."/>
            <person name="Bruce D."/>
            <person name="Goodwin L."/>
            <person name="Pitluck S."/>
            <person name="Land M.L."/>
            <person name="Hauser L."/>
            <person name="Chang Y.-J."/>
            <person name="Jeffries C."/>
            <person name="Wall J.D."/>
            <person name="Stahl D.A."/>
            <person name="Arkin A.P."/>
            <person name="Dehal P."/>
            <person name="Stolyar S.M."/>
            <person name="Hazen T.C."/>
            <person name="Woyke T.J."/>
        </authorList>
    </citation>
    <scope>NUCLEOTIDE SEQUENCE [LARGE SCALE GENOMIC DNA]</scope>
    <source>
        <strain evidence="4 5">JJ</strain>
    </source>
</reference>
<keyword evidence="4" id="KW-0808">Transferase</keyword>
<dbReference type="Gene3D" id="3.90.1150.10">
    <property type="entry name" value="Aspartate Aminotransferase, domain 1"/>
    <property type="match status" value="1"/>
</dbReference>
<dbReference type="Gene3D" id="3.40.640.10">
    <property type="entry name" value="Type I PLP-dependent aspartate aminotransferase-like (Major domain)"/>
    <property type="match status" value="1"/>
</dbReference>
<dbReference type="RefSeq" id="WP_005994280.1">
    <property type="nucleotide sequence ID" value="NZ_AECZ01000015.1"/>
</dbReference>
<dbReference type="PIRSF" id="PIRSF000390">
    <property type="entry name" value="PLP_StrS"/>
    <property type="match status" value="1"/>
</dbReference>
<feature type="active site" description="Proton acceptor" evidence="1">
    <location>
        <position position="206"/>
    </location>
</feature>
<dbReference type="EMBL" id="AECZ01000015">
    <property type="protein sequence ID" value="EFL50890.1"/>
    <property type="molecule type" value="Genomic_DNA"/>
</dbReference>
<dbReference type="GO" id="GO:0008483">
    <property type="term" value="F:transaminase activity"/>
    <property type="evidence" value="ECO:0007669"/>
    <property type="project" value="UniProtKB-KW"/>
</dbReference>
<accession>E1JXW7</accession>
<dbReference type="PANTHER" id="PTHR30244">
    <property type="entry name" value="TRANSAMINASE"/>
    <property type="match status" value="1"/>
</dbReference>
<evidence type="ECO:0000256" key="1">
    <source>
        <dbReference type="PIRSR" id="PIRSR000390-1"/>
    </source>
</evidence>
<dbReference type="InterPro" id="IPR015424">
    <property type="entry name" value="PyrdxlP-dep_Trfase"/>
</dbReference>
<keyword evidence="2 3" id="KW-0663">Pyridoxal phosphate</keyword>
<dbReference type="GO" id="GO:0030170">
    <property type="term" value="F:pyridoxal phosphate binding"/>
    <property type="evidence" value="ECO:0007669"/>
    <property type="project" value="TreeGrafter"/>
</dbReference>
<proteinExistence type="inferred from homology"/>
<dbReference type="Proteomes" id="UP000006250">
    <property type="component" value="Unassembled WGS sequence"/>
</dbReference>
<name>E1JXW7_SOLFR</name>
<dbReference type="CDD" id="cd00616">
    <property type="entry name" value="AHBA_syn"/>
    <property type="match status" value="1"/>
</dbReference>
<protein>
    <submittedName>
        <fullName evidence="4">DegT/DnrJ/EryC1/StrS aminotransferase</fullName>
    </submittedName>
</protein>
<comment type="caution">
    <text evidence="4">The sequence shown here is derived from an EMBL/GenBank/DDBJ whole genome shotgun (WGS) entry which is preliminary data.</text>
</comment>
<organism evidence="4 5">
    <name type="scientific">Solidesulfovibrio fructosivorans JJ]</name>
    <dbReference type="NCBI Taxonomy" id="596151"/>
    <lineage>
        <taxon>Bacteria</taxon>
        <taxon>Pseudomonadati</taxon>
        <taxon>Thermodesulfobacteriota</taxon>
        <taxon>Desulfovibrionia</taxon>
        <taxon>Desulfovibrionales</taxon>
        <taxon>Desulfovibrionaceae</taxon>
        <taxon>Solidesulfovibrio</taxon>
    </lineage>
</organism>
<evidence type="ECO:0000313" key="4">
    <source>
        <dbReference type="EMBL" id="EFL50890.1"/>
    </source>
</evidence>
<evidence type="ECO:0000256" key="3">
    <source>
        <dbReference type="RuleBase" id="RU004508"/>
    </source>
</evidence>
<dbReference type="OrthoDB" id="9766188at2"/>
<dbReference type="AlphaFoldDB" id="E1JXW7"/>